<protein>
    <recommendedName>
        <fullName evidence="4">Beta-lactamase-related domain-containing protein</fullName>
    </recommendedName>
</protein>
<comment type="catalytic activity">
    <reaction evidence="1">
        <text>a beta-lactam + H2O = a substituted beta-amino acid</text>
        <dbReference type="Rhea" id="RHEA:20401"/>
        <dbReference type="ChEBI" id="CHEBI:15377"/>
        <dbReference type="ChEBI" id="CHEBI:35627"/>
        <dbReference type="ChEBI" id="CHEBI:140347"/>
        <dbReference type="EC" id="3.5.2.6"/>
    </reaction>
</comment>
<dbReference type="EMBL" id="LN853036">
    <property type="protein sequence ID" value="CRY94855.1"/>
    <property type="molecule type" value="Genomic_DNA"/>
</dbReference>
<dbReference type="InterPro" id="IPR058136">
    <property type="entry name" value="AmpC"/>
</dbReference>
<sequence>MSRLGGFAISVLFLGAGSCVAGDDVETGIRAVVDAAIRPVMQEHAIPGMAVAVTLNGEQYYFNYGVASKESGQMVTENTIFEIGSVSKTFTATLGSYAQESGALSLSDHASQHLPSLRGSSFDSISLLDLATYTPGGLPLQFPDDVDSHEKMIGYYYNWKPTYAAGTHRLYSNPSIGLFGFLTAESMGEPFEDLLEKKLFPKLGLRRSYIRVPQEQTSHYAYGYSREDKPIRVGPGVLDAEAYGVKSSSADMIHFVEANMQTADLDEPLQRAIAATHRGYYKVGDMTQGLGWEFYPYPIELDRLLAGNSPKMILEANEITRLNPPLLPQGNVLINKTGSTSGFGAYVAFVPTKGIGIVMLANKNYPITARVKAAHEVLTALDTRIGSNARH</sequence>
<dbReference type="InterPro" id="IPR001466">
    <property type="entry name" value="Beta-lactam-related"/>
</dbReference>
<organism evidence="5">
    <name type="scientific">uncultured prokaryote</name>
    <dbReference type="NCBI Taxonomy" id="198431"/>
    <lineage>
        <taxon>unclassified sequences</taxon>
        <taxon>environmental samples</taxon>
    </lineage>
</organism>
<dbReference type="GO" id="GO:0008800">
    <property type="term" value="F:beta-lactamase activity"/>
    <property type="evidence" value="ECO:0007669"/>
    <property type="project" value="UniProtKB-EC"/>
</dbReference>
<dbReference type="PANTHER" id="PTHR46825">
    <property type="entry name" value="D-ALANYL-D-ALANINE-CARBOXYPEPTIDASE/ENDOPEPTIDASE AMPH"/>
    <property type="match status" value="1"/>
</dbReference>
<proteinExistence type="predicted"/>
<dbReference type="GO" id="GO:0017001">
    <property type="term" value="P:antibiotic catabolic process"/>
    <property type="evidence" value="ECO:0007669"/>
    <property type="project" value="InterPro"/>
</dbReference>
<evidence type="ECO:0000256" key="2">
    <source>
        <dbReference type="ARBA" id="ARBA00022801"/>
    </source>
</evidence>
<keyword evidence="2" id="KW-0378">Hydrolase</keyword>
<dbReference type="Gene3D" id="3.40.710.10">
    <property type="entry name" value="DD-peptidase/beta-lactamase superfamily"/>
    <property type="match status" value="1"/>
</dbReference>
<geneLocation type="plasmid" evidence="5">
    <name>pRGRH0380</name>
</geneLocation>
<feature type="domain" description="Beta-lactamase-related" evidence="4">
    <location>
        <begin position="33"/>
        <end position="378"/>
    </location>
</feature>
<accession>A0A0H5Q0B9</accession>
<dbReference type="AlphaFoldDB" id="A0A0H5Q0B9"/>
<dbReference type="GO" id="GO:0046677">
    <property type="term" value="P:response to antibiotic"/>
    <property type="evidence" value="ECO:0007669"/>
    <property type="project" value="UniProtKB-KW"/>
</dbReference>
<dbReference type="PROSITE" id="PS51257">
    <property type="entry name" value="PROKAR_LIPOPROTEIN"/>
    <property type="match status" value="1"/>
</dbReference>
<evidence type="ECO:0000256" key="1">
    <source>
        <dbReference type="ARBA" id="ARBA00001526"/>
    </source>
</evidence>
<dbReference type="SUPFAM" id="SSF56601">
    <property type="entry name" value="beta-lactamase/transpeptidase-like"/>
    <property type="match status" value="1"/>
</dbReference>
<evidence type="ECO:0000313" key="5">
    <source>
        <dbReference type="EMBL" id="CRY94855.1"/>
    </source>
</evidence>
<evidence type="ECO:0000259" key="4">
    <source>
        <dbReference type="Pfam" id="PF00144"/>
    </source>
</evidence>
<dbReference type="NCBIfam" id="NF033085">
    <property type="entry name" value="bla_class_C"/>
    <property type="match status" value="1"/>
</dbReference>
<dbReference type="InterPro" id="IPR050491">
    <property type="entry name" value="AmpC-like"/>
</dbReference>
<dbReference type="PANTHER" id="PTHR46825:SF8">
    <property type="entry name" value="BETA-LACTAMASE-RELATED"/>
    <property type="match status" value="1"/>
</dbReference>
<dbReference type="Pfam" id="PF00144">
    <property type="entry name" value="Beta-lactamase"/>
    <property type="match status" value="1"/>
</dbReference>
<evidence type="ECO:0000256" key="3">
    <source>
        <dbReference type="ARBA" id="ARBA00023251"/>
    </source>
</evidence>
<dbReference type="InterPro" id="IPR012338">
    <property type="entry name" value="Beta-lactam/transpept-like"/>
</dbReference>
<keyword evidence="3" id="KW-0046">Antibiotic resistance</keyword>
<keyword evidence="5" id="KW-0614">Plasmid</keyword>
<name>A0A0H5Q0B9_9ZZZZ</name>
<dbReference type="PROSITE" id="PS00336">
    <property type="entry name" value="BETA_LACTAMASE_C"/>
    <property type="match status" value="1"/>
</dbReference>
<reference evidence="5" key="2">
    <citation type="submission" date="2015-07" db="EMBL/GenBank/DDBJ databases">
        <title>Plasmids, circular viruses and viroids from rat gut.</title>
        <authorList>
            <person name="Jorgensen T.J."/>
            <person name="Hansen M.A."/>
            <person name="Xu Z."/>
            <person name="Tabak M.A."/>
            <person name="Sorensen S.J."/>
            <person name="Hansen L.H."/>
        </authorList>
    </citation>
    <scope>NUCLEOTIDE SEQUENCE</scope>
    <source>
        <plasmid evidence="5">pRGRH0380</plasmid>
    </source>
</reference>
<dbReference type="InterPro" id="IPR001586">
    <property type="entry name" value="Beta-lactam_class-C_AS"/>
</dbReference>
<reference evidence="5" key="1">
    <citation type="submission" date="2015-06" db="EMBL/GenBank/DDBJ databases">
        <authorList>
            <person name="Joergensen T."/>
        </authorList>
    </citation>
    <scope>NUCLEOTIDE SEQUENCE</scope>
    <source>
        <plasmid evidence="5">pRGRH0380</plasmid>
    </source>
</reference>